<accession>A0AAU9E686</accession>
<keyword evidence="2" id="KW-1185">Reference proteome</keyword>
<gene>
    <name evidence="1" type="ORF">HLPR_25350</name>
</gene>
<evidence type="ECO:0000313" key="2">
    <source>
        <dbReference type="Proteomes" id="UP001321786"/>
    </source>
</evidence>
<dbReference type="RefSeq" id="WP_338535803.1">
    <property type="nucleotide sequence ID" value="NZ_AP028654.1"/>
</dbReference>
<evidence type="ECO:0000313" key="1">
    <source>
        <dbReference type="EMBL" id="BEP30204.1"/>
    </source>
</evidence>
<dbReference type="EMBL" id="AP028654">
    <property type="protein sequence ID" value="BEP30204.1"/>
    <property type="molecule type" value="Genomic_DNA"/>
</dbReference>
<dbReference type="Proteomes" id="UP001321786">
    <property type="component" value="Chromosome"/>
</dbReference>
<protein>
    <submittedName>
        <fullName evidence="1">Uncharacterized protein</fullName>
    </submittedName>
</protein>
<proteinExistence type="predicted"/>
<sequence>MNIDSIIDSIFLKNTLERNKAIEKLFKIIEGNYLKFQGKNSSVLQNLEYALNNNDLLLFADLIKYEIKPVLLEGKM</sequence>
<reference evidence="1 2" key="1">
    <citation type="submission" date="2023-08" db="EMBL/GenBank/DDBJ databases">
        <title>Helicovermis profunda gen. nov., sp. nov., a novel mesophilic, fermentative bacterium within the Bacillota from a deep-sea hydrothermal vent chimney.</title>
        <authorList>
            <person name="Miyazaki U."/>
            <person name="Mizutani D."/>
            <person name="Hashimoto Y."/>
            <person name="Tame A."/>
            <person name="Sawayama S."/>
            <person name="Miyazaki J."/>
            <person name="Takai K."/>
            <person name="Nakagawa S."/>
        </authorList>
    </citation>
    <scope>NUCLEOTIDE SEQUENCE [LARGE SCALE GENOMIC DNA]</scope>
    <source>
        <strain evidence="1 2">S502</strain>
    </source>
</reference>
<name>A0AAU9E686_9FIRM</name>
<dbReference type="KEGG" id="hprf:HLPR_25350"/>
<organism evidence="1 2">
    <name type="scientific">Helicovermis profundi</name>
    <dbReference type="NCBI Taxonomy" id="3065157"/>
    <lineage>
        <taxon>Bacteria</taxon>
        <taxon>Bacillati</taxon>
        <taxon>Bacillota</taxon>
        <taxon>Clostridia</taxon>
        <taxon>Helicovermis</taxon>
    </lineage>
</organism>
<dbReference type="AlphaFoldDB" id="A0AAU9E686"/>